<protein>
    <submittedName>
        <fullName evidence="1">SFRICE_021763</fullName>
    </submittedName>
</protein>
<dbReference type="AlphaFoldDB" id="A0A2H1W7Q6"/>
<gene>
    <name evidence="1" type="ORF">SFRICE_021763</name>
</gene>
<organism evidence="1">
    <name type="scientific">Spodoptera frugiperda</name>
    <name type="common">Fall armyworm</name>
    <dbReference type="NCBI Taxonomy" id="7108"/>
    <lineage>
        <taxon>Eukaryota</taxon>
        <taxon>Metazoa</taxon>
        <taxon>Ecdysozoa</taxon>
        <taxon>Arthropoda</taxon>
        <taxon>Hexapoda</taxon>
        <taxon>Insecta</taxon>
        <taxon>Pterygota</taxon>
        <taxon>Neoptera</taxon>
        <taxon>Endopterygota</taxon>
        <taxon>Lepidoptera</taxon>
        <taxon>Glossata</taxon>
        <taxon>Ditrysia</taxon>
        <taxon>Noctuoidea</taxon>
        <taxon>Noctuidae</taxon>
        <taxon>Amphipyrinae</taxon>
        <taxon>Spodoptera</taxon>
    </lineage>
</organism>
<sequence length="93" mass="10843">MRVGRDNVTVLTHFFHFINSHQSFHACSSVKVHGHSKHQWRYKCVVGLLGFRNLRVLGPYVTSLTQRNTIQAWFDASFLYNGRQPLKATYIHN</sequence>
<reference evidence="1" key="1">
    <citation type="submission" date="2016-07" db="EMBL/GenBank/DDBJ databases">
        <authorList>
            <person name="Bretaudeau A."/>
        </authorList>
    </citation>
    <scope>NUCLEOTIDE SEQUENCE</scope>
    <source>
        <strain evidence="1">Rice</strain>
        <tissue evidence="1">Whole body</tissue>
    </source>
</reference>
<name>A0A2H1W7Q6_SPOFR</name>
<proteinExistence type="predicted"/>
<accession>A0A2H1W7Q6</accession>
<evidence type="ECO:0000313" key="1">
    <source>
        <dbReference type="EMBL" id="SOQ49088.1"/>
    </source>
</evidence>
<dbReference type="EMBL" id="ODYU01006862">
    <property type="protein sequence ID" value="SOQ49088.1"/>
    <property type="molecule type" value="Genomic_DNA"/>
</dbReference>